<feature type="region of interest" description="Disordered" evidence="1">
    <location>
        <begin position="157"/>
        <end position="201"/>
    </location>
</feature>
<accession>A0AA88QZ96</accession>
<evidence type="ECO:0000313" key="3">
    <source>
        <dbReference type="EMBL" id="KAK2979177.1"/>
    </source>
</evidence>
<dbReference type="EMBL" id="JAVXUO010001788">
    <property type="protein sequence ID" value="KAK2979177.1"/>
    <property type="molecule type" value="Genomic_DNA"/>
</dbReference>
<sequence>MEKKRTKMGKKTRKEGEISDKSRNFRWSILMDRLFLEILADEATTGNKPSSSFKPTSFNRVAQAINQKFGCECSPLHVENHLRTSTISLIRGRSGYGWNANLNIIICDKQHYDEDVTLCRCPINEKYLNKKIDMYEEMALAVSKDIATCGFSKSYETQIDSTSSDDDNEVAAKGKDDSSTTTSSRGRQHGKRKHGDEDTRYDKLAKEIGQVALAIKQLTKNELVTSDLYDE</sequence>
<organism evidence="3 4">
    <name type="scientific">Escallonia rubra</name>
    <dbReference type="NCBI Taxonomy" id="112253"/>
    <lineage>
        <taxon>Eukaryota</taxon>
        <taxon>Viridiplantae</taxon>
        <taxon>Streptophyta</taxon>
        <taxon>Embryophyta</taxon>
        <taxon>Tracheophyta</taxon>
        <taxon>Spermatophyta</taxon>
        <taxon>Magnoliopsida</taxon>
        <taxon>eudicotyledons</taxon>
        <taxon>Gunneridae</taxon>
        <taxon>Pentapetalae</taxon>
        <taxon>asterids</taxon>
        <taxon>campanulids</taxon>
        <taxon>Escalloniales</taxon>
        <taxon>Escalloniaceae</taxon>
        <taxon>Escallonia</taxon>
    </lineage>
</organism>
<proteinExistence type="predicted"/>
<feature type="domain" description="Myb/SANT-like" evidence="2">
    <location>
        <begin position="26"/>
        <end position="111"/>
    </location>
</feature>
<dbReference type="AlphaFoldDB" id="A0AA88QZ96"/>
<protein>
    <recommendedName>
        <fullName evidence="2">Myb/SANT-like domain-containing protein</fullName>
    </recommendedName>
</protein>
<evidence type="ECO:0000259" key="2">
    <source>
        <dbReference type="Pfam" id="PF12776"/>
    </source>
</evidence>
<dbReference type="PANTHER" id="PTHR46929">
    <property type="entry name" value="EXPRESSED PROTEIN"/>
    <property type="match status" value="1"/>
</dbReference>
<dbReference type="Pfam" id="PF12776">
    <property type="entry name" value="Myb_DNA-bind_3"/>
    <property type="match status" value="1"/>
</dbReference>
<gene>
    <name evidence="3" type="ORF">RJ640_027014</name>
</gene>
<dbReference type="Proteomes" id="UP001187471">
    <property type="component" value="Unassembled WGS sequence"/>
</dbReference>
<reference evidence="3" key="1">
    <citation type="submission" date="2022-12" db="EMBL/GenBank/DDBJ databases">
        <title>Draft genome assemblies for two species of Escallonia (Escalloniales).</title>
        <authorList>
            <person name="Chanderbali A."/>
            <person name="Dervinis C."/>
            <person name="Anghel I."/>
            <person name="Soltis D."/>
            <person name="Soltis P."/>
            <person name="Zapata F."/>
        </authorList>
    </citation>
    <scope>NUCLEOTIDE SEQUENCE</scope>
    <source>
        <strain evidence="3">UCBG92.1500</strain>
        <tissue evidence="3">Leaf</tissue>
    </source>
</reference>
<dbReference type="InterPro" id="IPR024752">
    <property type="entry name" value="Myb/SANT-like_dom"/>
</dbReference>
<evidence type="ECO:0000256" key="1">
    <source>
        <dbReference type="SAM" id="MobiDB-lite"/>
    </source>
</evidence>
<dbReference type="PANTHER" id="PTHR46929:SF23">
    <property type="entry name" value="L10-INTERACTING MYB DOMAIN-CONTAINING PROTEIN-LIKE"/>
    <property type="match status" value="1"/>
</dbReference>
<comment type="caution">
    <text evidence="3">The sequence shown here is derived from an EMBL/GenBank/DDBJ whole genome shotgun (WGS) entry which is preliminary data.</text>
</comment>
<name>A0AA88QZ96_9ASTE</name>
<evidence type="ECO:0000313" key="4">
    <source>
        <dbReference type="Proteomes" id="UP001187471"/>
    </source>
</evidence>
<keyword evidence="4" id="KW-1185">Reference proteome</keyword>